<keyword evidence="3" id="KW-0067">ATP-binding</keyword>
<evidence type="ECO:0000313" key="6">
    <source>
        <dbReference type="Proteomes" id="UP000231638"/>
    </source>
</evidence>
<evidence type="ECO:0000256" key="2">
    <source>
        <dbReference type="ARBA" id="ARBA00022801"/>
    </source>
</evidence>
<dbReference type="Pfam" id="PF02682">
    <property type="entry name" value="CT_C_D"/>
    <property type="match status" value="1"/>
</dbReference>
<reference evidence="5 6" key="1">
    <citation type="journal article" date="2017" name="Front. Microbiol.">
        <title>Comparative Genomic Analysis of the Class Epsilonproteobacteria and Proposed Reclassification to Epsilonbacteraeota (phyl. nov.).</title>
        <authorList>
            <person name="Waite D.W."/>
            <person name="Vanwonterghem I."/>
            <person name="Rinke C."/>
            <person name="Parks D.H."/>
            <person name="Zhang Y."/>
            <person name="Takai K."/>
            <person name="Sievert S.M."/>
            <person name="Simon J."/>
            <person name="Campbell B.J."/>
            <person name="Hanson T.E."/>
            <person name="Woyke T."/>
            <person name="Klotz M.G."/>
            <person name="Hugenholtz P."/>
        </authorList>
    </citation>
    <scope>NUCLEOTIDE SEQUENCE [LARGE SCALE GENOMIC DNA]</scope>
    <source>
        <strain evidence="5">UBA11420</strain>
    </source>
</reference>
<gene>
    <name evidence="5" type="ORF">CFH80_02750</name>
</gene>
<dbReference type="PANTHER" id="PTHR34698">
    <property type="entry name" value="5-OXOPROLINASE SUBUNIT B"/>
    <property type="match status" value="1"/>
</dbReference>
<dbReference type="STRING" id="366522.GCA_001548055_00599"/>
<evidence type="ECO:0000259" key="4">
    <source>
        <dbReference type="SMART" id="SM00796"/>
    </source>
</evidence>
<feature type="domain" description="Carboxyltransferase" evidence="4">
    <location>
        <begin position="3"/>
        <end position="204"/>
    </location>
</feature>
<proteinExistence type="predicted"/>
<dbReference type="Gene3D" id="3.30.1360.40">
    <property type="match status" value="1"/>
</dbReference>
<dbReference type="NCBIfam" id="TIGR00370">
    <property type="entry name" value="5-oxoprolinase subunit PxpB"/>
    <property type="match status" value="1"/>
</dbReference>
<keyword evidence="1" id="KW-0547">Nucleotide-binding</keyword>
<evidence type="ECO:0000256" key="3">
    <source>
        <dbReference type="ARBA" id="ARBA00022840"/>
    </source>
</evidence>
<dbReference type="GO" id="GO:0005524">
    <property type="term" value="F:ATP binding"/>
    <property type="evidence" value="ECO:0007669"/>
    <property type="project" value="UniProtKB-KW"/>
</dbReference>
<dbReference type="SMART" id="SM00796">
    <property type="entry name" value="AHS1"/>
    <property type="match status" value="1"/>
</dbReference>
<dbReference type="Gene3D" id="2.40.100.10">
    <property type="entry name" value="Cyclophilin-like"/>
    <property type="match status" value="1"/>
</dbReference>
<dbReference type="SUPFAM" id="SSF50891">
    <property type="entry name" value="Cyclophilin-like"/>
    <property type="match status" value="1"/>
</dbReference>
<evidence type="ECO:0000313" key="5">
    <source>
        <dbReference type="EMBL" id="DAB36840.1"/>
    </source>
</evidence>
<dbReference type="InterPro" id="IPR010016">
    <property type="entry name" value="PxpB"/>
</dbReference>
<dbReference type="AlphaFoldDB" id="A0A2D3WCN2"/>
<dbReference type="Proteomes" id="UP000231638">
    <property type="component" value="Unassembled WGS sequence"/>
</dbReference>
<dbReference type="SUPFAM" id="SSF160467">
    <property type="entry name" value="PH0987 N-terminal domain-like"/>
    <property type="match status" value="1"/>
</dbReference>
<dbReference type="InterPro" id="IPR029000">
    <property type="entry name" value="Cyclophilin-like_dom_sf"/>
</dbReference>
<protein>
    <submittedName>
        <fullName evidence="5">Allophanate hydrolase</fullName>
    </submittedName>
</protein>
<dbReference type="PANTHER" id="PTHR34698:SF2">
    <property type="entry name" value="5-OXOPROLINASE SUBUNIT B"/>
    <property type="match status" value="1"/>
</dbReference>
<organism evidence="5 6">
    <name type="scientific">Sulfurospirillum cavolei</name>
    <dbReference type="NCBI Taxonomy" id="366522"/>
    <lineage>
        <taxon>Bacteria</taxon>
        <taxon>Pseudomonadati</taxon>
        <taxon>Campylobacterota</taxon>
        <taxon>Epsilonproteobacteria</taxon>
        <taxon>Campylobacterales</taxon>
        <taxon>Sulfurospirillaceae</taxon>
        <taxon>Sulfurospirillum</taxon>
    </lineage>
</organism>
<dbReference type="GO" id="GO:0016787">
    <property type="term" value="F:hydrolase activity"/>
    <property type="evidence" value="ECO:0007669"/>
    <property type="project" value="UniProtKB-KW"/>
</dbReference>
<evidence type="ECO:0000256" key="1">
    <source>
        <dbReference type="ARBA" id="ARBA00022741"/>
    </source>
</evidence>
<dbReference type="InterPro" id="IPR003833">
    <property type="entry name" value="CT_C_D"/>
</dbReference>
<name>A0A2D3WCN2_9BACT</name>
<dbReference type="EMBL" id="DLUG01000076">
    <property type="protein sequence ID" value="DAB36840.1"/>
    <property type="molecule type" value="Genomic_DNA"/>
</dbReference>
<keyword evidence="2 5" id="KW-0378">Hydrolase</keyword>
<accession>A0A2D3WCN2</accession>
<sequence length="227" mass="25155">MNVEYRIASESSVILYFGHTIDARVSDKVYQAYAALKRSAHPAFLEIVPSYASLMVGFNSVRYDFQTTCRLIQSLLEDASNIDAREQKVVTIPVYYAQEVGWDLEALALEKRMSIEAIVALHTQTTYRVYAIGFAPGFAYLGQTDERLETARLANPRKAVPKGSVAIADRQSAVYPAKSPGGWKILGRTPIAMFDASYQGLSFVHVGDSVRFEAISQERFLALGGEL</sequence>
<comment type="caution">
    <text evidence="5">The sequence shown here is derived from an EMBL/GenBank/DDBJ whole genome shotgun (WGS) entry which is preliminary data.</text>
</comment>